<dbReference type="Pfam" id="PF00151">
    <property type="entry name" value="Lipase"/>
    <property type="match status" value="1"/>
</dbReference>
<dbReference type="AlphaFoldDB" id="A0ABD2PB94"/>
<feature type="domain" description="Lipase" evidence="6">
    <location>
        <begin position="60"/>
        <end position="344"/>
    </location>
</feature>
<evidence type="ECO:0000256" key="2">
    <source>
        <dbReference type="ARBA" id="ARBA00010701"/>
    </source>
</evidence>
<evidence type="ECO:0000256" key="5">
    <source>
        <dbReference type="SAM" id="SignalP"/>
    </source>
</evidence>
<evidence type="ECO:0000256" key="4">
    <source>
        <dbReference type="RuleBase" id="RU004262"/>
    </source>
</evidence>
<gene>
    <name evidence="7" type="ORF">HHI36_002643</name>
</gene>
<protein>
    <recommendedName>
        <fullName evidence="6">Lipase domain-containing protein</fullName>
    </recommendedName>
</protein>
<evidence type="ECO:0000313" key="7">
    <source>
        <dbReference type="EMBL" id="KAL3288193.1"/>
    </source>
</evidence>
<reference evidence="7 8" key="1">
    <citation type="journal article" date="2021" name="BMC Biol.">
        <title>Horizontally acquired antibacterial genes associated with adaptive radiation of ladybird beetles.</title>
        <authorList>
            <person name="Li H.S."/>
            <person name="Tang X.F."/>
            <person name="Huang Y.H."/>
            <person name="Xu Z.Y."/>
            <person name="Chen M.L."/>
            <person name="Du X.Y."/>
            <person name="Qiu B.Y."/>
            <person name="Chen P.T."/>
            <person name="Zhang W."/>
            <person name="Slipinski A."/>
            <person name="Escalona H.E."/>
            <person name="Waterhouse R.M."/>
            <person name="Zwick A."/>
            <person name="Pang H."/>
        </authorList>
    </citation>
    <scope>NUCLEOTIDE SEQUENCE [LARGE SCALE GENOMIC DNA]</scope>
    <source>
        <strain evidence="7">SYSU2018</strain>
    </source>
</reference>
<dbReference type="InterPro" id="IPR000734">
    <property type="entry name" value="TAG_lipase"/>
</dbReference>
<dbReference type="SUPFAM" id="SSF53474">
    <property type="entry name" value="alpha/beta-Hydrolases"/>
    <property type="match status" value="1"/>
</dbReference>
<dbReference type="GO" id="GO:0005576">
    <property type="term" value="C:extracellular region"/>
    <property type="evidence" value="ECO:0007669"/>
    <property type="project" value="UniProtKB-SubCell"/>
</dbReference>
<keyword evidence="3" id="KW-0964">Secreted</keyword>
<evidence type="ECO:0000256" key="1">
    <source>
        <dbReference type="ARBA" id="ARBA00004613"/>
    </source>
</evidence>
<dbReference type="Gene3D" id="3.40.50.1820">
    <property type="entry name" value="alpha/beta hydrolase"/>
    <property type="match status" value="1"/>
</dbReference>
<comment type="caution">
    <text evidence="7">The sequence shown here is derived from an EMBL/GenBank/DDBJ whole genome shotgun (WGS) entry which is preliminary data.</text>
</comment>
<dbReference type="PANTHER" id="PTHR11610:SF173">
    <property type="entry name" value="LIPASE DOMAIN-CONTAINING PROTEIN-RELATED"/>
    <property type="match status" value="1"/>
</dbReference>
<keyword evidence="8" id="KW-1185">Reference proteome</keyword>
<dbReference type="Proteomes" id="UP001516400">
    <property type="component" value="Unassembled WGS sequence"/>
</dbReference>
<dbReference type="EMBL" id="JABFTP020000185">
    <property type="protein sequence ID" value="KAL3288193.1"/>
    <property type="molecule type" value="Genomic_DNA"/>
</dbReference>
<sequence>MTSLVRIMGIFILIHLGIRSQFALSLNPIDVAKQLHLGAYQLVKGAVEGATEVVGTPVDIKDVHFFLHTGKDNGYPNNTINPLKPDEIAQTNGMIYVFIHGWTQSRNDTPWFRPLTEFLLKKHSDAHVVQVDWSKSAADAYPLAAFSTESVGNIIGNLVYKLVKDYNVPLQNILIIGHSLGGQITGWIGKRFFQLSGTKLPRIIALDPAGPLFALRPDTKRLNKNDAEIVHVVHSDGTLLGFGDPCGTIDFFPNGGSDQPGCGIVNLKDLANIGDSVFCSHRRGYELFVETVKLPEQFMAKKCENYDHFKENKCGNHSLEVSVGDLNLTETGKFYLETGDKPPYVKSSETRKTSFFFL</sequence>
<feature type="signal peptide" evidence="5">
    <location>
        <begin position="1"/>
        <end position="25"/>
    </location>
</feature>
<evidence type="ECO:0000256" key="3">
    <source>
        <dbReference type="ARBA" id="ARBA00022525"/>
    </source>
</evidence>
<keyword evidence="5" id="KW-0732">Signal</keyword>
<dbReference type="InterPro" id="IPR029058">
    <property type="entry name" value="AB_hydrolase_fold"/>
</dbReference>
<proteinExistence type="inferred from homology"/>
<dbReference type="InterPro" id="IPR013818">
    <property type="entry name" value="Lipase"/>
</dbReference>
<organism evidence="7 8">
    <name type="scientific">Cryptolaemus montrouzieri</name>
    <dbReference type="NCBI Taxonomy" id="559131"/>
    <lineage>
        <taxon>Eukaryota</taxon>
        <taxon>Metazoa</taxon>
        <taxon>Ecdysozoa</taxon>
        <taxon>Arthropoda</taxon>
        <taxon>Hexapoda</taxon>
        <taxon>Insecta</taxon>
        <taxon>Pterygota</taxon>
        <taxon>Neoptera</taxon>
        <taxon>Endopterygota</taxon>
        <taxon>Coleoptera</taxon>
        <taxon>Polyphaga</taxon>
        <taxon>Cucujiformia</taxon>
        <taxon>Coccinelloidea</taxon>
        <taxon>Coccinellidae</taxon>
        <taxon>Scymninae</taxon>
        <taxon>Scymnini</taxon>
        <taxon>Cryptolaemus</taxon>
    </lineage>
</organism>
<evidence type="ECO:0000313" key="8">
    <source>
        <dbReference type="Proteomes" id="UP001516400"/>
    </source>
</evidence>
<accession>A0ABD2PB94</accession>
<comment type="subcellular location">
    <subcellularLocation>
        <location evidence="1">Secreted</location>
    </subcellularLocation>
</comment>
<evidence type="ECO:0000259" key="6">
    <source>
        <dbReference type="Pfam" id="PF00151"/>
    </source>
</evidence>
<dbReference type="PRINTS" id="PR00821">
    <property type="entry name" value="TAGLIPASE"/>
</dbReference>
<feature type="chain" id="PRO_5044827753" description="Lipase domain-containing protein" evidence="5">
    <location>
        <begin position="26"/>
        <end position="358"/>
    </location>
</feature>
<name>A0ABD2PB94_9CUCU</name>
<comment type="similarity">
    <text evidence="2 4">Belongs to the AB hydrolase superfamily. Lipase family.</text>
</comment>
<dbReference type="PANTHER" id="PTHR11610">
    <property type="entry name" value="LIPASE"/>
    <property type="match status" value="1"/>
</dbReference>